<sequence length="124" mass="14483">MNLSNVAARELDNGRRPLIRRHRLHKHRSSRSLCFLQRAVKVLHIVPGHFVPIWVRQTAVRDQHGHIPSYTLYDAALHYDTRDWRLALDVANVFDRRYVSGCQSYAVCVFGNERTVLASAKYNW</sequence>
<keyword evidence="2" id="KW-0813">Transport</keyword>
<dbReference type="GO" id="GO:0006826">
    <property type="term" value="P:iron ion transport"/>
    <property type="evidence" value="ECO:0007669"/>
    <property type="project" value="UniProtKB-KW"/>
</dbReference>
<accession>A0ABD5C7V3</accession>
<keyword evidence="7" id="KW-0408">Iron</keyword>
<organism evidence="11 12">
    <name type="scientific">Paraburkholderia graminis</name>
    <dbReference type="NCBI Taxonomy" id="60548"/>
    <lineage>
        <taxon>Bacteria</taxon>
        <taxon>Pseudomonadati</taxon>
        <taxon>Pseudomonadota</taxon>
        <taxon>Betaproteobacteria</taxon>
        <taxon>Burkholderiales</taxon>
        <taxon>Burkholderiaceae</taxon>
        <taxon>Paraburkholderia</taxon>
    </lineage>
</organism>
<dbReference type="SUPFAM" id="SSF56935">
    <property type="entry name" value="Porins"/>
    <property type="match status" value="1"/>
</dbReference>
<keyword evidence="4" id="KW-0410">Iron transport</keyword>
<comment type="subcellular location">
    <subcellularLocation>
        <location evidence="1">Cell outer membrane</location>
        <topology evidence="1">Multi-pass membrane protein</topology>
    </subcellularLocation>
</comment>
<evidence type="ECO:0000256" key="3">
    <source>
        <dbReference type="ARBA" id="ARBA00022452"/>
    </source>
</evidence>
<gene>
    <name evidence="11" type="ORF">QF025_000073</name>
</gene>
<evidence type="ECO:0000256" key="6">
    <source>
        <dbReference type="ARBA" id="ARBA00022729"/>
    </source>
</evidence>
<evidence type="ECO:0000256" key="1">
    <source>
        <dbReference type="ARBA" id="ARBA00004571"/>
    </source>
</evidence>
<keyword evidence="5" id="KW-0812">Transmembrane</keyword>
<evidence type="ECO:0000256" key="5">
    <source>
        <dbReference type="ARBA" id="ARBA00022692"/>
    </source>
</evidence>
<name>A0ABD5C7V3_9BURK</name>
<comment type="caution">
    <text evidence="11">The sequence shown here is derived from an EMBL/GenBank/DDBJ whole genome shotgun (WGS) entry which is preliminary data.</text>
</comment>
<reference evidence="11 12" key="1">
    <citation type="submission" date="2023-08" db="EMBL/GenBank/DDBJ databases">
        <title>Genome sequencing of plant associated microbes to promote plant fitness in Sorghum bicolor and Oryza sativa.</title>
        <authorList>
            <person name="Coleman-Derr D."/>
        </authorList>
    </citation>
    <scope>NUCLEOTIDE SEQUENCE [LARGE SCALE GENOMIC DNA]</scope>
    <source>
        <strain evidence="11 12">SLBN-33</strain>
    </source>
</reference>
<dbReference type="GO" id="GO:0009279">
    <property type="term" value="C:cell outer membrane"/>
    <property type="evidence" value="ECO:0007669"/>
    <property type="project" value="UniProtKB-SubCell"/>
</dbReference>
<proteinExistence type="predicted"/>
<keyword evidence="11" id="KW-0675">Receptor</keyword>
<keyword evidence="10" id="KW-0998">Cell outer membrane</keyword>
<keyword evidence="6" id="KW-0732">Signal</keyword>
<protein>
    <submittedName>
        <fullName evidence="11">Outer membrane receptor for Fe3+-dicitrate</fullName>
    </submittedName>
</protein>
<evidence type="ECO:0000256" key="8">
    <source>
        <dbReference type="ARBA" id="ARBA00023065"/>
    </source>
</evidence>
<dbReference type="InterPro" id="IPR039426">
    <property type="entry name" value="TonB-dep_rcpt-like"/>
</dbReference>
<evidence type="ECO:0000256" key="10">
    <source>
        <dbReference type="ARBA" id="ARBA00023237"/>
    </source>
</evidence>
<evidence type="ECO:0000313" key="12">
    <source>
        <dbReference type="Proteomes" id="UP001245184"/>
    </source>
</evidence>
<dbReference type="InterPro" id="IPR036942">
    <property type="entry name" value="Beta-barrel_TonB_sf"/>
</dbReference>
<evidence type="ECO:0000256" key="7">
    <source>
        <dbReference type="ARBA" id="ARBA00023004"/>
    </source>
</evidence>
<dbReference type="AlphaFoldDB" id="A0ABD5C7V3"/>
<evidence type="ECO:0000256" key="4">
    <source>
        <dbReference type="ARBA" id="ARBA00022496"/>
    </source>
</evidence>
<evidence type="ECO:0000313" key="11">
    <source>
        <dbReference type="EMBL" id="MDR6201353.1"/>
    </source>
</evidence>
<evidence type="ECO:0000256" key="2">
    <source>
        <dbReference type="ARBA" id="ARBA00022448"/>
    </source>
</evidence>
<dbReference type="PANTHER" id="PTHR32552:SF68">
    <property type="entry name" value="FERRICHROME OUTER MEMBRANE TRANSPORTER_PHAGE RECEPTOR"/>
    <property type="match status" value="1"/>
</dbReference>
<keyword evidence="3" id="KW-1134">Transmembrane beta strand</keyword>
<evidence type="ECO:0000256" key="9">
    <source>
        <dbReference type="ARBA" id="ARBA00023136"/>
    </source>
</evidence>
<dbReference type="Proteomes" id="UP001245184">
    <property type="component" value="Unassembled WGS sequence"/>
</dbReference>
<dbReference type="Gene3D" id="2.40.170.20">
    <property type="entry name" value="TonB-dependent receptor, beta-barrel domain"/>
    <property type="match status" value="1"/>
</dbReference>
<dbReference type="EMBL" id="JAVIZN010000002">
    <property type="protein sequence ID" value="MDR6201353.1"/>
    <property type="molecule type" value="Genomic_DNA"/>
</dbReference>
<dbReference type="PANTHER" id="PTHR32552">
    <property type="entry name" value="FERRICHROME IRON RECEPTOR-RELATED"/>
    <property type="match status" value="1"/>
</dbReference>
<keyword evidence="9" id="KW-0472">Membrane</keyword>
<keyword evidence="8" id="KW-0406">Ion transport</keyword>